<dbReference type="PROSITE" id="PS51186">
    <property type="entry name" value="GNAT"/>
    <property type="match status" value="1"/>
</dbReference>
<reference evidence="2 3" key="1">
    <citation type="submission" date="2017-05" db="EMBL/GenBank/DDBJ databases">
        <authorList>
            <person name="Varghese N."/>
            <person name="Submissions S."/>
        </authorList>
    </citation>
    <scope>NUCLEOTIDE SEQUENCE [LARGE SCALE GENOMIC DNA]</scope>
    <source>
        <strain evidence="2 3">DSM 19036</strain>
    </source>
</reference>
<dbReference type="InterPro" id="IPR000182">
    <property type="entry name" value="GNAT_dom"/>
</dbReference>
<protein>
    <submittedName>
        <fullName evidence="2">FR47-like protein</fullName>
    </submittedName>
</protein>
<dbReference type="GO" id="GO:0016747">
    <property type="term" value="F:acyltransferase activity, transferring groups other than amino-acyl groups"/>
    <property type="evidence" value="ECO:0007669"/>
    <property type="project" value="InterPro"/>
</dbReference>
<dbReference type="Gene3D" id="3.40.630.30">
    <property type="match status" value="1"/>
</dbReference>
<dbReference type="CDD" id="cd04301">
    <property type="entry name" value="NAT_SF"/>
    <property type="match status" value="1"/>
</dbReference>
<dbReference type="AlphaFoldDB" id="A0A521FM40"/>
<name>A0A521FM40_9SPHI</name>
<proteinExistence type="predicted"/>
<dbReference type="InterPro" id="IPR016181">
    <property type="entry name" value="Acyl_CoA_acyltransferase"/>
</dbReference>
<dbReference type="RefSeq" id="WP_142530667.1">
    <property type="nucleotide sequence ID" value="NZ_CBCSJO010000013.1"/>
</dbReference>
<evidence type="ECO:0000313" key="2">
    <source>
        <dbReference type="EMBL" id="SMO97278.1"/>
    </source>
</evidence>
<dbReference type="InterPro" id="IPR013653">
    <property type="entry name" value="GCN5-like_dom"/>
</dbReference>
<organism evidence="2 3">
    <name type="scientific">Pedobacter westerhofensis</name>
    <dbReference type="NCBI Taxonomy" id="425512"/>
    <lineage>
        <taxon>Bacteria</taxon>
        <taxon>Pseudomonadati</taxon>
        <taxon>Bacteroidota</taxon>
        <taxon>Sphingobacteriia</taxon>
        <taxon>Sphingobacteriales</taxon>
        <taxon>Sphingobacteriaceae</taxon>
        <taxon>Pedobacter</taxon>
    </lineage>
</organism>
<sequence length="237" mass="26534">MKHILDQPVWAALVTGNSNLAQGTPEAKYFDKTISPFVDVAHHDTAHFKNLYDAVPGNRDVWMFSLQKNLDLGPWKVVDTTDTLQMVYKGLPSEAQPAKKVNPAAKHSEELITRPLQDADIPAMLALTEQTKPGPFAERTFDFGHFQGIFHNHKLVAMAGQRLHPGAFAEISGVCTHPDFTGRGLARQLMQDQINRILQNDETPFLHVRLANLNAVKLYQLIGFEIRAQLCGYVLKK</sequence>
<dbReference type="Pfam" id="PF08445">
    <property type="entry name" value="FR47"/>
    <property type="match status" value="1"/>
</dbReference>
<dbReference type="SUPFAM" id="SSF55729">
    <property type="entry name" value="Acyl-CoA N-acyltransferases (Nat)"/>
    <property type="match status" value="1"/>
</dbReference>
<evidence type="ECO:0000259" key="1">
    <source>
        <dbReference type="PROSITE" id="PS51186"/>
    </source>
</evidence>
<dbReference type="OrthoDB" id="9797456at2"/>
<dbReference type="EMBL" id="FXTN01000014">
    <property type="protein sequence ID" value="SMO97278.1"/>
    <property type="molecule type" value="Genomic_DNA"/>
</dbReference>
<evidence type="ECO:0000313" key="3">
    <source>
        <dbReference type="Proteomes" id="UP000320300"/>
    </source>
</evidence>
<dbReference type="Proteomes" id="UP000320300">
    <property type="component" value="Unassembled WGS sequence"/>
</dbReference>
<gene>
    <name evidence="2" type="ORF">SAMN06265348_11413</name>
</gene>
<keyword evidence="3" id="KW-1185">Reference proteome</keyword>
<accession>A0A521FM40</accession>
<feature type="domain" description="N-acetyltransferase" evidence="1">
    <location>
        <begin position="111"/>
        <end position="237"/>
    </location>
</feature>